<organism evidence="1">
    <name type="scientific">Lepeophtheirus salmonis</name>
    <name type="common">Salmon louse</name>
    <name type="synonym">Caligus salmonis</name>
    <dbReference type="NCBI Taxonomy" id="72036"/>
    <lineage>
        <taxon>Eukaryota</taxon>
        <taxon>Metazoa</taxon>
        <taxon>Ecdysozoa</taxon>
        <taxon>Arthropoda</taxon>
        <taxon>Crustacea</taxon>
        <taxon>Multicrustacea</taxon>
        <taxon>Hexanauplia</taxon>
        <taxon>Copepoda</taxon>
        <taxon>Siphonostomatoida</taxon>
        <taxon>Caligidae</taxon>
        <taxon>Lepeophtheirus</taxon>
    </lineage>
</organism>
<evidence type="ECO:0000313" key="1">
    <source>
        <dbReference type="EMBL" id="CDW23577.1"/>
    </source>
</evidence>
<feature type="non-terminal residue" evidence="1">
    <location>
        <position position="1"/>
    </location>
</feature>
<accession>A0A0K2TDB5</accession>
<dbReference type="EMBL" id="HACA01006216">
    <property type="protein sequence ID" value="CDW23577.1"/>
    <property type="molecule type" value="Transcribed_RNA"/>
</dbReference>
<name>A0A0K2TDB5_LEPSM</name>
<protein>
    <submittedName>
        <fullName evidence="1">Uncharacterized protein</fullName>
    </submittedName>
</protein>
<dbReference type="AlphaFoldDB" id="A0A0K2TDB5"/>
<reference evidence="1" key="1">
    <citation type="submission" date="2014-05" db="EMBL/GenBank/DDBJ databases">
        <authorList>
            <person name="Chronopoulou M."/>
        </authorList>
    </citation>
    <scope>NUCLEOTIDE SEQUENCE</scope>
    <source>
        <tissue evidence="1">Whole organism</tissue>
    </source>
</reference>
<proteinExistence type="predicted"/>
<sequence length="30" mass="3356">ELSCLKIFTMPSEKIILFNSMRIGSHTGDS</sequence>